<dbReference type="Proteomes" id="UP000750197">
    <property type="component" value="Unassembled WGS sequence"/>
</dbReference>
<gene>
    <name evidence="1" type="ORF">J9259_01560</name>
    <name evidence="2" type="ORF">KIY12_06065</name>
</gene>
<dbReference type="Proteomes" id="UP000716004">
    <property type="component" value="Unassembled WGS sequence"/>
</dbReference>
<name>A0A8J7YXM8_9ARCH</name>
<reference evidence="2" key="1">
    <citation type="submission" date="2021-05" db="EMBL/GenBank/DDBJ databases">
        <title>Genomic insights into ecological role and evolution of a novel Thermoplasmata order Candidatus Sysuiplasmatales.</title>
        <authorList>
            <person name="Yuan Y."/>
        </authorList>
    </citation>
    <scope>NUCLEOTIDE SEQUENCE</scope>
    <source>
        <strain evidence="2">TUT19-bin139</strain>
        <strain evidence="1">YP2-bin.285</strain>
    </source>
</reference>
<sequence>MMRKTVYGTAAAMIAAAFLFSSLAGAANASAAPGTMPTAVTTFAVGPEGGNFTAYGVTVHVPAGLEAKTSSGLVTVTSFSILHWATGATGPGPKNFPLGTEGVKAFGFEINGKYTFNPGTNNPVLFELSGATYQLKISVLTNGNEFFIWNPITGAFTNVTEKTSYSTTDGLATASVVSPIFAWVITTPVPEQAS</sequence>
<dbReference type="AlphaFoldDB" id="A0A8J7YXM8"/>
<evidence type="ECO:0000313" key="1">
    <source>
        <dbReference type="EMBL" id="MBX8631199.1"/>
    </source>
</evidence>
<proteinExistence type="predicted"/>
<protein>
    <submittedName>
        <fullName evidence="2">Uncharacterized protein</fullName>
    </submittedName>
</protein>
<dbReference type="EMBL" id="JAGVSJ010000002">
    <property type="protein sequence ID" value="MBX8631199.1"/>
    <property type="molecule type" value="Genomic_DNA"/>
</dbReference>
<dbReference type="EMBL" id="JAHEAC010000049">
    <property type="protein sequence ID" value="MBX8644271.1"/>
    <property type="molecule type" value="Genomic_DNA"/>
</dbReference>
<comment type="caution">
    <text evidence="2">The sequence shown here is derived from an EMBL/GenBank/DDBJ whole genome shotgun (WGS) entry which is preliminary data.</text>
</comment>
<accession>A0A8J7YXM8</accession>
<evidence type="ECO:0000313" key="3">
    <source>
        <dbReference type="Proteomes" id="UP000750197"/>
    </source>
</evidence>
<evidence type="ECO:0000313" key="2">
    <source>
        <dbReference type="EMBL" id="MBX8644271.1"/>
    </source>
</evidence>
<organism evidence="2 3">
    <name type="scientific">Candidatus Sysuiplasma superficiale</name>
    <dbReference type="NCBI Taxonomy" id="2823368"/>
    <lineage>
        <taxon>Archaea</taxon>
        <taxon>Methanobacteriati</taxon>
        <taxon>Thermoplasmatota</taxon>
        <taxon>Thermoplasmata</taxon>
        <taxon>Candidatus Sysuiplasmatales</taxon>
        <taxon>Candidatus Sysuiplasmataceae</taxon>
        <taxon>Candidatus Sysuiplasma</taxon>
    </lineage>
</organism>